<evidence type="ECO:0000313" key="1">
    <source>
        <dbReference type="EMBL" id="TIH34949.1"/>
    </source>
</evidence>
<name>A0A4T2BUZ6_9MICO</name>
<proteinExistence type="predicted"/>
<evidence type="ECO:0000313" key="2">
    <source>
        <dbReference type="Proteomes" id="UP000306192"/>
    </source>
</evidence>
<reference evidence="1 2" key="1">
    <citation type="journal article" date="2019" name="Microorganisms">
        <title>Systematic Affiliation and Genome Analysis of Subtercola vilae DB165(T) with Particular Emphasis on Cold Adaptation of an Isolate from a High-Altitude Cold Volcano Lake.</title>
        <authorList>
            <person name="Villalobos A.S."/>
            <person name="Wiese J."/>
            <person name="Imhoff J.F."/>
            <person name="Dorador C."/>
            <person name="Keller A."/>
            <person name="Hentschel U."/>
        </authorList>
    </citation>
    <scope>NUCLEOTIDE SEQUENCE [LARGE SCALE GENOMIC DNA]</scope>
    <source>
        <strain evidence="1 2">DB165</strain>
    </source>
</reference>
<dbReference type="Proteomes" id="UP000306192">
    <property type="component" value="Unassembled WGS sequence"/>
</dbReference>
<dbReference type="AlphaFoldDB" id="A0A4T2BUZ6"/>
<dbReference type="EMBL" id="QYRT01000022">
    <property type="protein sequence ID" value="TIH34949.1"/>
    <property type="molecule type" value="Genomic_DNA"/>
</dbReference>
<organism evidence="1 2">
    <name type="scientific">Subtercola vilae</name>
    <dbReference type="NCBI Taxonomy" id="2056433"/>
    <lineage>
        <taxon>Bacteria</taxon>
        <taxon>Bacillati</taxon>
        <taxon>Actinomycetota</taxon>
        <taxon>Actinomycetes</taxon>
        <taxon>Micrococcales</taxon>
        <taxon>Microbacteriaceae</taxon>
        <taxon>Subtercola</taxon>
    </lineage>
</organism>
<gene>
    <name evidence="1" type="ORF">D4765_11680</name>
</gene>
<comment type="caution">
    <text evidence="1">The sequence shown here is derived from an EMBL/GenBank/DDBJ whole genome shotgun (WGS) entry which is preliminary data.</text>
</comment>
<dbReference type="RefSeq" id="WP_136642477.1">
    <property type="nucleotide sequence ID" value="NZ_QYRT01000022.1"/>
</dbReference>
<sequence>MFDRRIKLVSIVGGGAEFRIKQAHIADLTPADIRKAADDWRVQIGEPFLAGGSWHVPIQGATDD</sequence>
<keyword evidence="2" id="KW-1185">Reference proteome</keyword>
<accession>A0A4T2BUZ6</accession>
<protein>
    <submittedName>
        <fullName evidence="1">Uncharacterized protein</fullName>
    </submittedName>
</protein>